<dbReference type="InterPro" id="IPR036396">
    <property type="entry name" value="Cyt_P450_sf"/>
</dbReference>
<sequence>MIDTQATLYAALTAAVVCYSWNRIRRPKIRHPPSPWSLPFLGNLFSIPPGYEYISFAKLGQQLKSDIIYLEILGHKHIIVNSAEAASELLDKHAVFHSSRPPVPMVKDPSLMNWPEIFALMEYTDTWRHYRRMMNNWLNVRAVTQFNDLQERQARSLLKRIMRVVGHPEPFDQLKEEIYFALGSTMFQLAYGYRPETPQDRFLKAFQLTLHNLSCAVMQTNFLVNVFPIMVYIPNWFPGAGWRATARKYAVQKEESKSEPYEWAKSQVGKGTHQVSILGSLLQDHQLLSGLSPAKQEEMLKEIGITIVGAGTDTTTFFLVNFVFAMVVNPDVQAKAQQELDSVLGHATLPKMSDKNRLPYIRNVIDEVFRLYPVLPMGEVGFNVKEVGLINLHASFLA</sequence>
<comment type="cofactor">
    <cofactor evidence="1">
        <name>heme</name>
        <dbReference type="ChEBI" id="CHEBI:30413"/>
    </cofactor>
</comment>
<dbReference type="Pfam" id="PF00067">
    <property type="entry name" value="p450"/>
    <property type="match status" value="1"/>
</dbReference>
<name>A0A8H7LKT8_9AGAM</name>
<evidence type="ECO:0000256" key="2">
    <source>
        <dbReference type="ARBA" id="ARBA00005179"/>
    </source>
</evidence>
<comment type="pathway">
    <text evidence="2">Secondary metabolite biosynthesis.</text>
</comment>
<keyword evidence="5" id="KW-0479">Metal-binding</keyword>
<evidence type="ECO:0000256" key="3">
    <source>
        <dbReference type="ARBA" id="ARBA00010617"/>
    </source>
</evidence>
<keyword evidence="4" id="KW-0349">Heme</keyword>
<evidence type="ECO:0000313" key="9">
    <source>
        <dbReference type="EMBL" id="KAF8680337.1"/>
    </source>
</evidence>
<dbReference type="InterPro" id="IPR001128">
    <property type="entry name" value="Cyt_P450"/>
</dbReference>
<comment type="similarity">
    <text evidence="3">Belongs to the cytochrome P450 family.</text>
</comment>
<dbReference type="InterPro" id="IPR002401">
    <property type="entry name" value="Cyt_P450_E_grp-I"/>
</dbReference>
<dbReference type="GO" id="GO:0005506">
    <property type="term" value="F:iron ion binding"/>
    <property type="evidence" value="ECO:0007669"/>
    <property type="project" value="InterPro"/>
</dbReference>
<dbReference type="GO" id="GO:0020037">
    <property type="term" value="F:heme binding"/>
    <property type="evidence" value="ECO:0007669"/>
    <property type="project" value="InterPro"/>
</dbReference>
<gene>
    <name evidence="9" type="ORF">RHS04_03780</name>
</gene>
<dbReference type="InterPro" id="IPR050364">
    <property type="entry name" value="Cytochrome_P450_fung"/>
</dbReference>
<dbReference type="Gene3D" id="1.10.630.10">
    <property type="entry name" value="Cytochrome P450"/>
    <property type="match status" value="1"/>
</dbReference>
<dbReference type="Proteomes" id="UP000650582">
    <property type="component" value="Unassembled WGS sequence"/>
</dbReference>
<evidence type="ECO:0000256" key="1">
    <source>
        <dbReference type="ARBA" id="ARBA00001971"/>
    </source>
</evidence>
<dbReference type="PRINTS" id="PR00463">
    <property type="entry name" value="EP450I"/>
</dbReference>
<dbReference type="GO" id="GO:0004497">
    <property type="term" value="F:monooxygenase activity"/>
    <property type="evidence" value="ECO:0007669"/>
    <property type="project" value="UniProtKB-KW"/>
</dbReference>
<evidence type="ECO:0000256" key="8">
    <source>
        <dbReference type="ARBA" id="ARBA00023033"/>
    </source>
</evidence>
<comment type="caution">
    <text evidence="9">The sequence shown here is derived from an EMBL/GenBank/DDBJ whole genome shotgun (WGS) entry which is preliminary data.</text>
</comment>
<evidence type="ECO:0000256" key="7">
    <source>
        <dbReference type="ARBA" id="ARBA00023004"/>
    </source>
</evidence>
<evidence type="ECO:0000256" key="4">
    <source>
        <dbReference type="ARBA" id="ARBA00022617"/>
    </source>
</evidence>
<keyword evidence="6" id="KW-0560">Oxidoreductase</keyword>
<dbReference type="GO" id="GO:0016705">
    <property type="term" value="F:oxidoreductase activity, acting on paired donors, with incorporation or reduction of molecular oxygen"/>
    <property type="evidence" value="ECO:0007669"/>
    <property type="project" value="InterPro"/>
</dbReference>
<organism evidence="9 10">
    <name type="scientific">Rhizoctonia solani</name>
    <dbReference type="NCBI Taxonomy" id="456999"/>
    <lineage>
        <taxon>Eukaryota</taxon>
        <taxon>Fungi</taxon>
        <taxon>Dikarya</taxon>
        <taxon>Basidiomycota</taxon>
        <taxon>Agaricomycotina</taxon>
        <taxon>Agaricomycetes</taxon>
        <taxon>Cantharellales</taxon>
        <taxon>Ceratobasidiaceae</taxon>
        <taxon>Rhizoctonia</taxon>
    </lineage>
</organism>
<evidence type="ECO:0000313" key="10">
    <source>
        <dbReference type="Proteomes" id="UP000650582"/>
    </source>
</evidence>
<dbReference type="PANTHER" id="PTHR46300:SF7">
    <property type="entry name" value="P450, PUTATIVE (EUROFUNG)-RELATED"/>
    <property type="match status" value="1"/>
</dbReference>
<dbReference type="AlphaFoldDB" id="A0A8H7LKT8"/>
<evidence type="ECO:0000256" key="5">
    <source>
        <dbReference type="ARBA" id="ARBA00022723"/>
    </source>
</evidence>
<dbReference type="PANTHER" id="PTHR46300">
    <property type="entry name" value="P450, PUTATIVE (EUROFUNG)-RELATED-RELATED"/>
    <property type="match status" value="1"/>
</dbReference>
<dbReference type="SUPFAM" id="SSF48264">
    <property type="entry name" value="Cytochrome P450"/>
    <property type="match status" value="1"/>
</dbReference>
<accession>A0A8H7LKT8</accession>
<protein>
    <submittedName>
        <fullName evidence="9">Cytochrome P450 family</fullName>
    </submittedName>
</protein>
<reference evidence="9" key="1">
    <citation type="submission" date="2020-09" db="EMBL/GenBank/DDBJ databases">
        <title>Comparative genome analyses of four rice-infecting Rhizoctonia solani isolates reveal extensive enrichment of homogalacturonan modification genes.</title>
        <authorList>
            <person name="Lee D.-Y."/>
            <person name="Jeon J."/>
            <person name="Kim K.-T."/>
            <person name="Cheong K."/>
            <person name="Song H."/>
            <person name="Choi G."/>
            <person name="Ko J."/>
            <person name="Opiyo S.O."/>
            <person name="Zuo S."/>
            <person name="Madhav S."/>
            <person name="Lee Y.-H."/>
            <person name="Wang G.-L."/>
        </authorList>
    </citation>
    <scope>NUCLEOTIDE SEQUENCE</scope>
    <source>
        <strain evidence="9">AG1-IA YN-7</strain>
    </source>
</reference>
<keyword evidence="8" id="KW-0503">Monooxygenase</keyword>
<keyword evidence="7" id="KW-0408">Iron</keyword>
<proteinExistence type="inferred from homology"/>
<dbReference type="EMBL" id="JACYCC010000037">
    <property type="protein sequence ID" value="KAF8680337.1"/>
    <property type="molecule type" value="Genomic_DNA"/>
</dbReference>
<evidence type="ECO:0000256" key="6">
    <source>
        <dbReference type="ARBA" id="ARBA00023002"/>
    </source>
</evidence>